<dbReference type="GO" id="GO:0000270">
    <property type="term" value="P:peptidoglycan metabolic process"/>
    <property type="evidence" value="ECO:0007669"/>
    <property type="project" value="InterPro"/>
</dbReference>
<evidence type="ECO:0000256" key="1">
    <source>
        <dbReference type="ARBA" id="ARBA00007734"/>
    </source>
</evidence>
<dbReference type="Proteomes" id="UP000094578">
    <property type="component" value="Unassembled WGS sequence"/>
</dbReference>
<dbReference type="PANTHER" id="PTHR37423">
    <property type="entry name" value="SOLUBLE LYTIC MUREIN TRANSGLYCOSYLASE-RELATED"/>
    <property type="match status" value="1"/>
</dbReference>
<sequence length="285" mass="29290">MQIDAKVAKQLIELKYLNSSGVGSADQVTANTSDSNKLFDMMLQQNIGSSTESKGSNLSAVSLASVLPSATSIGDVDASSVTGNTYAASGAGQSDPWYQFDQLAPVDPSTSTTTAKVNTPLPATGTAGIGGADAASAIDATGTGASKPTAYNDLISSASSKYGISESLIKAVIDTESSFNPNAGSSAGAKGLMQLMDGTAAGLGVSNSFDPAQNIDGGTKYLSYQIKRYDGNVKTALAAYNAGPGRLQRLGISNDEELMAKLSQLPKETQRYIGKIENAQAKYEL</sequence>
<protein>
    <submittedName>
        <fullName evidence="3">Putative murein lytic transglycosylase YjbJ</fullName>
    </submittedName>
</protein>
<organism evidence="3 4">
    <name type="scientific">Paenibacillus nuruki</name>
    <dbReference type="NCBI Taxonomy" id="1886670"/>
    <lineage>
        <taxon>Bacteria</taxon>
        <taxon>Bacillati</taxon>
        <taxon>Bacillota</taxon>
        <taxon>Bacilli</taxon>
        <taxon>Bacillales</taxon>
        <taxon>Paenibacillaceae</taxon>
        <taxon>Paenibacillus</taxon>
    </lineage>
</organism>
<dbReference type="SUPFAM" id="SSF53955">
    <property type="entry name" value="Lysozyme-like"/>
    <property type="match status" value="1"/>
</dbReference>
<evidence type="ECO:0000313" key="3">
    <source>
        <dbReference type="EMBL" id="ODP26635.1"/>
    </source>
</evidence>
<dbReference type="GO" id="GO:0016020">
    <property type="term" value="C:membrane"/>
    <property type="evidence" value="ECO:0007669"/>
    <property type="project" value="InterPro"/>
</dbReference>
<reference evidence="3 4" key="1">
    <citation type="submission" date="2016-08" db="EMBL/GenBank/DDBJ databases">
        <title>Genome sequencing of Paenibacillus sp. TI45-13ar, isolated from Korean traditional nuruk.</title>
        <authorList>
            <person name="Kim S.-J."/>
        </authorList>
    </citation>
    <scope>NUCLEOTIDE SEQUENCE [LARGE SCALE GENOMIC DNA]</scope>
    <source>
        <strain evidence="3 4">TI45-13ar</strain>
    </source>
</reference>
<gene>
    <name evidence="3" type="ORF">PTI45_03992</name>
</gene>
<dbReference type="GO" id="GO:0008933">
    <property type="term" value="F:peptidoglycan lytic transglycosylase activity"/>
    <property type="evidence" value="ECO:0007669"/>
    <property type="project" value="InterPro"/>
</dbReference>
<dbReference type="STRING" id="1886670.PTI45_03992"/>
<keyword evidence="4" id="KW-1185">Reference proteome</keyword>
<dbReference type="RefSeq" id="WP_069329330.1">
    <property type="nucleotide sequence ID" value="NZ_MDER01000082.1"/>
</dbReference>
<evidence type="ECO:0000259" key="2">
    <source>
        <dbReference type="Pfam" id="PF01464"/>
    </source>
</evidence>
<dbReference type="Gene3D" id="1.10.530.10">
    <property type="match status" value="1"/>
</dbReference>
<dbReference type="PATRIC" id="fig|1886670.3.peg.4017"/>
<comment type="caution">
    <text evidence="3">The sequence shown here is derived from an EMBL/GenBank/DDBJ whole genome shotgun (WGS) entry which is preliminary data.</text>
</comment>
<dbReference type="PANTHER" id="PTHR37423:SF2">
    <property type="entry name" value="MEMBRANE-BOUND LYTIC MUREIN TRANSGLYCOSYLASE C"/>
    <property type="match status" value="1"/>
</dbReference>
<dbReference type="PROSITE" id="PS00922">
    <property type="entry name" value="TRANSGLYCOSYLASE"/>
    <property type="match status" value="1"/>
</dbReference>
<dbReference type="Pfam" id="PF01464">
    <property type="entry name" value="SLT"/>
    <property type="match status" value="1"/>
</dbReference>
<proteinExistence type="inferred from homology"/>
<dbReference type="AlphaFoldDB" id="A0A1E3L0C6"/>
<dbReference type="InterPro" id="IPR023346">
    <property type="entry name" value="Lysozyme-like_dom_sf"/>
</dbReference>
<dbReference type="InterPro" id="IPR008258">
    <property type="entry name" value="Transglycosylase_SLT_dom_1"/>
</dbReference>
<feature type="domain" description="Transglycosylase SLT" evidence="2">
    <location>
        <begin position="154"/>
        <end position="250"/>
    </location>
</feature>
<accession>A0A1E3L0C6</accession>
<dbReference type="InterPro" id="IPR000189">
    <property type="entry name" value="Transglyc_AS"/>
</dbReference>
<dbReference type="EMBL" id="MDER01000082">
    <property type="protein sequence ID" value="ODP26635.1"/>
    <property type="molecule type" value="Genomic_DNA"/>
</dbReference>
<comment type="similarity">
    <text evidence="1">Belongs to the transglycosylase Slt family.</text>
</comment>
<dbReference type="CDD" id="cd00254">
    <property type="entry name" value="LT-like"/>
    <property type="match status" value="1"/>
</dbReference>
<name>A0A1E3L0C6_9BACL</name>
<evidence type="ECO:0000313" key="4">
    <source>
        <dbReference type="Proteomes" id="UP000094578"/>
    </source>
</evidence>